<dbReference type="InterPro" id="IPR029062">
    <property type="entry name" value="Class_I_gatase-like"/>
</dbReference>
<evidence type="ECO:0000259" key="1">
    <source>
        <dbReference type="Pfam" id="PF06283"/>
    </source>
</evidence>
<reference evidence="2 3" key="1">
    <citation type="submission" date="2017-02" db="EMBL/GenBank/DDBJ databases">
        <title>Natronthermophilus aegyptiacus gen. nov.,sp. nov., an aerobic, extremely halophilic alkalithermophilic archaeon isolated from the athalassohaline Wadi An Natrun, Egypt.</title>
        <authorList>
            <person name="Zhao B."/>
        </authorList>
    </citation>
    <scope>NUCLEOTIDE SEQUENCE [LARGE SCALE GENOMIC DNA]</scope>
    <source>
        <strain evidence="2 3">CGMCC 1.3597</strain>
    </source>
</reference>
<gene>
    <name evidence="2" type="ORF">B2G88_13175</name>
</gene>
<dbReference type="SUPFAM" id="SSF52317">
    <property type="entry name" value="Class I glutamine amidotransferase-like"/>
    <property type="match status" value="1"/>
</dbReference>
<accession>A0A202E724</accession>
<evidence type="ECO:0000313" key="3">
    <source>
        <dbReference type="Proteomes" id="UP000196084"/>
    </source>
</evidence>
<feature type="domain" description="ThuA-like" evidence="1">
    <location>
        <begin position="21"/>
        <end position="220"/>
    </location>
</feature>
<dbReference type="PANTHER" id="PTHR40469:SF2">
    <property type="entry name" value="GALACTOSE-BINDING DOMAIN-LIKE SUPERFAMILY PROTEIN"/>
    <property type="match status" value="1"/>
</dbReference>
<organism evidence="2 3">
    <name type="scientific">Natronolimnobius baerhuensis</name>
    <dbReference type="NCBI Taxonomy" id="253108"/>
    <lineage>
        <taxon>Archaea</taxon>
        <taxon>Methanobacteriati</taxon>
        <taxon>Methanobacteriota</taxon>
        <taxon>Stenosarchaea group</taxon>
        <taxon>Halobacteria</taxon>
        <taxon>Halobacteriales</taxon>
        <taxon>Natrialbaceae</taxon>
        <taxon>Natronolimnobius</taxon>
    </lineage>
</organism>
<dbReference type="EMBL" id="MWPH01000003">
    <property type="protein sequence ID" value="OVE83994.1"/>
    <property type="molecule type" value="Genomic_DNA"/>
</dbReference>
<dbReference type="RefSeq" id="WP_054863877.1">
    <property type="nucleotide sequence ID" value="NZ_MWPH01000003.1"/>
</dbReference>
<comment type="caution">
    <text evidence="2">The sequence shown here is derived from an EMBL/GenBank/DDBJ whole genome shotgun (WGS) entry which is preliminary data.</text>
</comment>
<proteinExistence type="predicted"/>
<dbReference type="GO" id="GO:0016787">
    <property type="term" value="F:hydrolase activity"/>
    <property type="evidence" value="ECO:0007669"/>
    <property type="project" value="UniProtKB-KW"/>
</dbReference>
<dbReference type="Proteomes" id="UP000196084">
    <property type="component" value="Unassembled WGS sequence"/>
</dbReference>
<dbReference type="AlphaFoldDB" id="A0A202E724"/>
<name>A0A202E724_9EURY</name>
<protein>
    <submittedName>
        <fullName evidence="2">Glycosyl hydrolase</fullName>
    </submittedName>
</protein>
<dbReference type="Gene3D" id="3.40.50.880">
    <property type="match status" value="1"/>
</dbReference>
<dbReference type="OrthoDB" id="307450at2157"/>
<dbReference type="InterPro" id="IPR029010">
    <property type="entry name" value="ThuA-like"/>
</dbReference>
<sequence>MTDTTALLIGETTFPFHSIDEKGPELAAAIGDAADVTTTTDRDALCDLSEYDVLIDYLTDSELTEDQLEGVLSFVRDGGGYLPLHCGADLISTAAADPDELLDQREEPVPELRAVIGGHFLTHPEESEFGVDILEDHPVTDGVEDFQIFDEPYQLDVDDGDDSDLTILARMDHPDLEDYPIAWTRTEGDGRVCYISLGHTDEALQNESFRTLLRNAIAWTA</sequence>
<dbReference type="Pfam" id="PF06283">
    <property type="entry name" value="ThuA"/>
    <property type="match status" value="1"/>
</dbReference>
<evidence type="ECO:0000313" key="2">
    <source>
        <dbReference type="EMBL" id="OVE83994.1"/>
    </source>
</evidence>
<keyword evidence="3" id="KW-1185">Reference proteome</keyword>
<keyword evidence="2" id="KW-0378">Hydrolase</keyword>
<dbReference type="PANTHER" id="PTHR40469">
    <property type="entry name" value="SECRETED GLYCOSYL HYDROLASE"/>
    <property type="match status" value="1"/>
</dbReference>